<proteinExistence type="predicted"/>
<dbReference type="InterPro" id="IPR036291">
    <property type="entry name" value="NAD(P)-bd_dom_sf"/>
</dbReference>
<dbReference type="Pfam" id="PF05368">
    <property type="entry name" value="NmrA"/>
    <property type="match status" value="1"/>
</dbReference>
<comment type="caution">
    <text evidence="2">The sequence shown here is derived from an EMBL/GenBank/DDBJ whole genome shotgun (WGS) entry which is preliminary data.</text>
</comment>
<dbReference type="Gene3D" id="3.40.50.720">
    <property type="entry name" value="NAD(P)-binding Rossmann-like Domain"/>
    <property type="match status" value="1"/>
</dbReference>
<dbReference type="InterPro" id="IPR008030">
    <property type="entry name" value="NmrA-like"/>
</dbReference>
<dbReference type="InterPro" id="IPR052718">
    <property type="entry name" value="NmrA-type_oxidoreductase"/>
</dbReference>
<dbReference type="SUPFAM" id="SSF51735">
    <property type="entry name" value="NAD(P)-binding Rossmann-fold domains"/>
    <property type="match status" value="1"/>
</dbReference>
<dbReference type="RefSeq" id="WP_390308531.1">
    <property type="nucleotide sequence ID" value="NZ_JBHSNQ010000004.1"/>
</dbReference>
<reference evidence="3" key="1">
    <citation type="journal article" date="2019" name="Int. J. Syst. Evol. Microbiol.">
        <title>The Global Catalogue of Microorganisms (GCM) 10K type strain sequencing project: providing services to taxonomists for standard genome sequencing and annotation.</title>
        <authorList>
            <consortium name="The Broad Institute Genomics Platform"/>
            <consortium name="The Broad Institute Genome Sequencing Center for Infectious Disease"/>
            <person name="Wu L."/>
            <person name="Ma J."/>
        </authorList>
    </citation>
    <scope>NUCLEOTIDE SEQUENCE [LARGE SCALE GENOMIC DNA]</scope>
    <source>
        <strain evidence="3">CCUG 56331</strain>
    </source>
</reference>
<dbReference type="Gene3D" id="3.90.25.10">
    <property type="entry name" value="UDP-galactose 4-epimerase, domain 1"/>
    <property type="match status" value="1"/>
</dbReference>
<evidence type="ECO:0000313" key="3">
    <source>
        <dbReference type="Proteomes" id="UP001595978"/>
    </source>
</evidence>
<accession>A0ABW0R7H8</accession>
<dbReference type="Proteomes" id="UP001595978">
    <property type="component" value="Unassembled WGS sequence"/>
</dbReference>
<feature type="domain" description="NmrA-like" evidence="1">
    <location>
        <begin position="4"/>
        <end position="248"/>
    </location>
</feature>
<dbReference type="CDD" id="cd05269">
    <property type="entry name" value="TMR_SDR_a"/>
    <property type="match status" value="1"/>
</dbReference>
<evidence type="ECO:0000259" key="1">
    <source>
        <dbReference type="Pfam" id="PF05368"/>
    </source>
</evidence>
<protein>
    <submittedName>
        <fullName evidence="2">SDR family oxidoreductase</fullName>
        <ecNumber evidence="2">1.6.5.2</ecNumber>
    </submittedName>
</protein>
<name>A0ABW0R7H8_9BACL</name>
<evidence type="ECO:0000313" key="2">
    <source>
        <dbReference type="EMBL" id="MFC5540204.1"/>
    </source>
</evidence>
<keyword evidence="3" id="KW-1185">Reference proteome</keyword>
<dbReference type="EMBL" id="JBHSNQ010000004">
    <property type="protein sequence ID" value="MFC5540204.1"/>
    <property type="molecule type" value="Genomic_DNA"/>
</dbReference>
<dbReference type="GO" id="GO:0003955">
    <property type="term" value="F:NAD(P)H dehydrogenase (quinone) activity"/>
    <property type="evidence" value="ECO:0007669"/>
    <property type="project" value="UniProtKB-EC"/>
</dbReference>
<gene>
    <name evidence="2" type="ORF">ACFPOH_00090</name>
</gene>
<dbReference type="EC" id="1.6.5.2" evidence="2"/>
<keyword evidence="2" id="KW-0560">Oxidoreductase</keyword>
<sequence length="281" mass="30876">MKYLVTSATGDLAGRAVKHLKNFVPVSDIVVTVRSEEKAGTFRKQGLEVRIADFLDKESLVKAFQGINRVLFVSSNDLATRKQQHQNVVEALKEAGVEFVVYTSAPNAQNSTLIVAPDHKLTEQLIMESGLDYGFARNNWYLENETFMLKAVKNGAPFTYSAGEGRVCYALKEDYAEAAARILAGVAPKQTIYELGGELITYEQLAQIASKAIGREVETASVSDEEYVKALVDLGLPPEAAQSSVIVQKDIRNGLLDVPSDDLEKVLGRKTTPFDEFIRAL</sequence>
<organism evidence="2 3">
    <name type="scientific">Ureibacillus suwonensis</name>
    <dbReference type="NCBI Taxonomy" id="313007"/>
    <lineage>
        <taxon>Bacteria</taxon>
        <taxon>Bacillati</taxon>
        <taxon>Bacillota</taxon>
        <taxon>Bacilli</taxon>
        <taxon>Bacillales</taxon>
        <taxon>Caryophanaceae</taxon>
        <taxon>Ureibacillus</taxon>
    </lineage>
</organism>
<dbReference type="PANTHER" id="PTHR47129">
    <property type="entry name" value="QUINONE OXIDOREDUCTASE 2"/>
    <property type="match status" value="1"/>
</dbReference>
<dbReference type="PANTHER" id="PTHR47129:SF1">
    <property type="entry name" value="NMRA-LIKE DOMAIN-CONTAINING PROTEIN"/>
    <property type="match status" value="1"/>
</dbReference>